<comment type="similarity">
    <text evidence="1">Belongs to the glycosyl hydrolase 13 family.</text>
</comment>
<dbReference type="Pfam" id="PF00128">
    <property type="entry name" value="Alpha-amylase"/>
    <property type="match status" value="1"/>
</dbReference>
<dbReference type="GO" id="GO:0009313">
    <property type="term" value="P:oligosaccharide catabolic process"/>
    <property type="evidence" value="ECO:0007669"/>
    <property type="project" value="TreeGrafter"/>
</dbReference>
<dbReference type="Gene3D" id="3.20.20.80">
    <property type="entry name" value="Glycosidases"/>
    <property type="match status" value="1"/>
</dbReference>
<dbReference type="InterPro" id="IPR045857">
    <property type="entry name" value="O16G_dom_2"/>
</dbReference>
<dbReference type="GO" id="GO:0004556">
    <property type="term" value="F:alpha-amylase activity"/>
    <property type="evidence" value="ECO:0007669"/>
    <property type="project" value="TreeGrafter"/>
</dbReference>
<dbReference type="PANTHER" id="PTHR10357">
    <property type="entry name" value="ALPHA-AMYLASE FAMILY MEMBER"/>
    <property type="match status" value="1"/>
</dbReference>
<dbReference type="Gene3D" id="3.90.400.10">
    <property type="entry name" value="Oligo-1,6-glucosidase, Domain 2"/>
    <property type="match status" value="1"/>
</dbReference>
<evidence type="ECO:0000256" key="3">
    <source>
        <dbReference type="ARBA" id="ARBA00023295"/>
    </source>
</evidence>
<dbReference type="Gene3D" id="2.60.40.1180">
    <property type="entry name" value="Golgi alpha-mannosidase II"/>
    <property type="match status" value="1"/>
</dbReference>
<evidence type="ECO:0000256" key="1">
    <source>
        <dbReference type="ARBA" id="ARBA00008061"/>
    </source>
</evidence>
<comment type="caution">
    <text evidence="5">The sequence shown here is derived from an EMBL/GenBank/DDBJ whole genome shotgun (WGS) entry which is preliminary data.</text>
</comment>
<dbReference type="EMBL" id="QFOT01000003">
    <property type="protein sequence ID" value="PZP57353.1"/>
    <property type="molecule type" value="Genomic_DNA"/>
</dbReference>
<evidence type="ECO:0000259" key="4">
    <source>
        <dbReference type="SMART" id="SM00642"/>
    </source>
</evidence>
<dbReference type="SMART" id="SM00642">
    <property type="entry name" value="Aamy"/>
    <property type="match status" value="1"/>
</dbReference>
<evidence type="ECO:0000313" key="6">
    <source>
        <dbReference type="Proteomes" id="UP000249739"/>
    </source>
</evidence>
<accession>A0A2W5FR21</accession>
<sequence>MSETNWWRGGVIYQIYPRSFYDTSNNGVGDLKGIIEKLGHIASLGVDAIWISPFMKSPMKDFGYDVSDYKSVDPVFGDLDDFKTLLDKAHALGLKVLIDMVWSHSSDQHDWFKESSSTRDNAKADWYVWADPKADGTAPNNWLSWFGGPAWTWSAKRRQYYLHHFLKEQPALNLWNPDVRAAIKDTAAFWLDMGVDGFRLDVANLYLADKHLRDNPSRPEGEPLPVDPPPSNPIIFQIRQYSVNQPENIDLVEEIRAFVDQWPERCLLAEAGCCEDSELTAAQYTQQNKRFSQAYSFTLLASDMSKQPIINAMTHVGKIIEDGWMCWATSNHDFARPVTRMNAPKDLQHKAALLNMAIGLSLRGSYCMFQGEELGLPQAQLTFEELQDPYDKALYPEHAGRDGSRTPIPWEYSKPNCGFSDAEKTWLPVYPEHIFLSVDLQEKNADSTLNHYRNFITYRKNSEVLKTGDIELLEAHSDILAFERRLGDKKILCIYNISYNENSIELKAMGYSSVRMIEDISHGSTLTDLHLDFNAYGYAFLEIDTND</sequence>
<organism evidence="5 6">
    <name type="scientific">Micavibrio aeruginosavorus</name>
    <dbReference type="NCBI Taxonomy" id="349221"/>
    <lineage>
        <taxon>Bacteria</taxon>
        <taxon>Pseudomonadati</taxon>
        <taxon>Bdellovibrionota</taxon>
        <taxon>Bdellovibrionia</taxon>
        <taxon>Bdellovibrionales</taxon>
        <taxon>Pseudobdellovibrionaceae</taxon>
        <taxon>Micavibrio</taxon>
    </lineage>
</organism>
<keyword evidence="2" id="KW-0378">Hydrolase</keyword>
<feature type="domain" description="Glycosyl hydrolase family 13 catalytic" evidence="4">
    <location>
        <begin position="14"/>
        <end position="405"/>
    </location>
</feature>
<evidence type="ECO:0000313" key="5">
    <source>
        <dbReference type="EMBL" id="PZP57353.1"/>
    </source>
</evidence>
<dbReference type="SUPFAM" id="SSF51445">
    <property type="entry name" value="(Trans)glycosidases"/>
    <property type="match status" value="1"/>
</dbReference>
<name>A0A2W5FR21_9BACT</name>
<dbReference type="PANTHER" id="PTHR10357:SF179">
    <property type="entry name" value="NEUTRAL AND BASIC AMINO ACID TRANSPORT PROTEIN RBAT"/>
    <property type="match status" value="1"/>
</dbReference>
<dbReference type="AlphaFoldDB" id="A0A2W5FR21"/>
<protein>
    <submittedName>
        <fullName evidence="5">Alpha-glucosidase</fullName>
    </submittedName>
</protein>
<proteinExistence type="inferred from homology"/>
<dbReference type="InterPro" id="IPR017853">
    <property type="entry name" value="GH"/>
</dbReference>
<dbReference type="Proteomes" id="UP000249739">
    <property type="component" value="Unassembled WGS sequence"/>
</dbReference>
<dbReference type="InterPro" id="IPR013780">
    <property type="entry name" value="Glyco_hydro_b"/>
</dbReference>
<keyword evidence="3" id="KW-0326">Glycosidase</keyword>
<evidence type="ECO:0000256" key="2">
    <source>
        <dbReference type="ARBA" id="ARBA00022801"/>
    </source>
</evidence>
<dbReference type="CDD" id="cd11330">
    <property type="entry name" value="AmyAc_OligoGlu"/>
    <property type="match status" value="1"/>
</dbReference>
<dbReference type="SUPFAM" id="SSF51011">
    <property type="entry name" value="Glycosyl hydrolase domain"/>
    <property type="match status" value="1"/>
</dbReference>
<reference evidence="5 6" key="1">
    <citation type="submission" date="2017-08" db="EMBL/GenBank/DDBJ databases">
        <title>Infants hospitalized years apart are colonized by the same room-sourced microbial strains.</title>
        <authorList>
            <person name="Brooks B."/>
            <person name="Olm M.R."/>
            <person name="Firek B.A."/>
            <person name="Baker R."/>
            <person name="Thomas B.C."/>
            <person name="Morowitz M.J."/>
            <person name="Banfield J.F."/>
        </authorList>
    </citation>
    <scope>NUCLEOTIDE SEQUENCE [LARGE SCALE GENOMIC DNA]</scope>
    <source>
        <strain evidence="5">S2_006_000_R2_64</strain>
    </source>
</reference>
<dbReference type="FunFam" id="3.90.400.10:FF:000002">
    <property type="entry name" value="Sucrose isomerase"/>
    <property type="match status" value="1"/>
</dbReference>
<dbReference type="InterPro" id="IPR006047">
    <property type="entry name" value="GH13_cat_dom"/>
</dbReference>
<gene>
    <name evidence="5" type="ORF">DI586_00810</name>
</gene>